<accession>A0A316E0J5</accession>
<comment type="similarity">
    <text evidence="1">Belongs to the YciI family.</text>
</comment>
<dbReference type="Pfam" id="PF03795">
    <property type="entry name" value="YCII"/>
    <property type="match status" value="1"/>
</dbReference>
<proteinExistence type="inferred from homology"/>
<reference evidence="3 4" key="1">
    <citation type="submission" date="2018-05" db="EMBL/GenBank/DDBJ databases">
        <title>Genomic Encyclopedia of Archaeal and Bacterial Type Strains, Phase II (KMG-II): from individual species to whole genera.</title>
        <authorList>
            <person name="Goeker M."/>
        </authorList>
    </citation>
    <scope>NUCLEOTIDE SEQUENCE [LARGE SCALE GENOMIC DNA]</scope>
    <source>
        <strain evidence="3 4">DSM 22214</strain>
    </source>
</reference>
<dbReference type="EMBL" id="QGGO01000016">
    <property type="protein sequence ID" value="PWK23881.1"/>
    <property type="molecule type" value="Genomic_DNA"/>
</dbReference>
<evidence type="ECO:0000259" key="2">
    <source>
        <dbReference type="Pfam" id="PF03795"/>
    </source>
</evidence>
<comment type="caution">
    <text evidence="3">The sequence shown here is derived from an EMBL/GenBank/DDBJ whole genome shotgun (WGS) entry which is preliminary data.</text>
</comment>
<dbReference type="RefSeq" id="WP_109743797.1">
    <property type="nucleotide sequence ID" value="NZ_QGGO01000016.1"/>
</dbReference>
<evidence type="ECO:0000256" key="1">
    <source>
        <dbReference type="ARBA" id="ARBA00007689"/>
    </source>
</evidence>
<evidence type="ECO:0000313" key="4">
    <source>
        <dbReference type="Proteomes" id="UP000245489"/>
    </source>
</evidence>
<organism evidence="3 4">
    <name type="scientific">Arcicella aurantiaca</name>
    <dbReference type="NCBI Taxonomy" id="591202"/>
    <lineage>
        <taxon>Bacteria</taxon>
        <taxon>Pseudomonadati</taxon>
        <taxon>Bacteroidota</taxon>
        <taxon>Cytophagia</taxon>
        <taxon>Cytophagales</taxon>
        <taxon>Flectobacillaceae</taxon>
        <taxon>Arcicella</taxon>
    </lineage>
</organism>
<name>A0A316E0J5_9BACT</name>
<gene>
    <name evidence="3" type="ORF">LV89_03088</name>
</gene>
<dbReference type="OrthoDB" id="7782105at2"/>
<feature type="domain" description="YCII-related" evidence="2">
    <location>
        <begin position="41"/>
        <end position="112"/>
    </location>
</feature>
<dbReference type="AlphaFoldDB" id="A0A316E0J5"/>
<keyword evidence="4" id="KW-1185">Reference proteome</keyword>
<protein>
    <recommendedName>
        <fullName evidence="2">YCII-related domain-containing protein</fullName>
    </recommendedName>
</protein>
<sequence length="112" mass="12465">MKQFKLIFRYDFNPNYQPTPEEMEVEGQKWGQWIGSLAQNGQFVETNQLGYSGRVLKSDGSFVDNIHMSGSEVLAGDMVINAQDLDEALTLAKGSPILEIGGNVEIRDVIPM</sequence>
<evidence type="ECO:0000313" key="3">
    <source>
        <dbReference type="EMBL" id="PWK23881.1"/>
    </source>
</evidence>
<dbReference type="Proteomes" id="UP000245489">
    <property type="component" value="Unassembled WGS sequence"/>
</dbReference>
<dbReference type="Gene3D" id="3.30.70.1060">
    <property type="entry name" value="Dimeric alpha+beta barrel"/>
    <property type="match status" value="1"/>
</dbReference>
<dbReference type="InterPro" id="IPR005545">
    <property type="entry name" value="YCII"/>
</dbReference>
<dbReference type="SUPFAM" id="SSF54909">
    <property type="entry name" value="Dimeric alpha+beta barrel"/>
    <property type="match status" value="1"/>
</dbReference>
<dbReference type="InterPro" id="IPR011008">
    <property type="entry name" value="Dimeric_a/b-barrel"/>
</dbReference>